<dbReference type="InterPro" id="IPR008312">
    <property type="entry name" value="T6SS_TssB1"/>
</dbReference>
<gene>
    <name evidence="1" type="ORF">ID47_00615</name>
</gene>
<dbReference type="eggNOG" id="COG3516">
    <property type="taxonomic scope" value="Bacteria"/>
</dbReference>
<dbReference type="KEGG" id="paca:ID47_00615"/>
<dbReference type="PANTHER" id="PTHR35850">
    <property type="entry name" value="CYTOPLASMIC PROTEIN-RELATED"/>
    <property type="match status" value="1"/>
</dbReference>
<dbReference type="OrthoDB" id="9789942at2"/>
<keyword evidence="2" id="KW-1185">Reference proteome</keyword>
<dbReference type="Proteomes" id="UP000028926">
    <property type="component" value="Chromosome"/>
</dbReference>
<dbReference type="EMBL" id="CP008941">
    <property type="protein sequence ID" value="AIK95581.1"/>
    <property type="molecule type" value="Genomic_DNA"/>
</dbReference>
<name>A0A077AT77_9PROT</name>
<dbReference type="PANTHER" id="PTHR35850:SF1">
    <property type="entry name" value="TYPE VI SECRETION SYSTEM SHEATH PROTEIN TSSB1"/>
    <property type="match status" value="1"/>
</dbReference>
<accession>A0A077AT77</accession>
<reference evidence="1 2" key="1">
    <citation type="submission" date="2014-07" db="EMBL/GenBank/DDBJ databases">
        <title>Comparative genomic insights into amoeba endosymbionts belonging to the families of Holosporaceae and Candidatus Midichloriaceae within Rickettsiales.</title>
        <authorList>
            <person name="Wang Z."/>
            <person name="Wu M."/>
        </authorList>
    </citation>
    <scope>NUCLEOTIDE SEQUENCE [LARGE SCALE GENOMIC DNA]</scope>
    <source>
        <strain evidence="1">PRA3</strain>
    </source>
</reference>
<dbReference type="HOGENOM" id="CLU_111033_0_0_5"/>
<evidence type="ECO:0000313" key="2">
    <source>
        <dbReference type="Proteomes" id="UP000028926"/>
    </source>
</evidence>
<dbReference type="RefSeq" id="WP_038462783.1">
    <property type="nucleotide sequence ID" value="NZ_CP008941.1"/>
</dbReference>
<evidence type="ECO:0000313" key="1">
    <source>
        <dbReference type="EMBL" id="AIK95581.1"/>
    </source>
</evidence>
<dbReference type="PIRSF" id="PIRSF028301">
    <property type="entry name" value="UCP028301"/>
    <property type="match status" value="1"/>
</dbReference>
<organism evidence="1 2">
    <name type="scientific">Candidatus Odyssella acanthamoebae</name>
    <dbReference type="NCBI Taxonomy" id="91604"/>
    <lineage>
        <taxon>Bacteria</taxon>
        <taxon>Pseudomonadati</taxon>
        <taxon>Pseudomonadota</taxon>
        <taxon>Alphaproteobacteria</taxon>
        <taxon>Holosporales</taxon>
        <taxon>Candidatus Paracaedibacteraceae</taxon>
        <taxon>Candidatus Odyssella</taxon>
    </lineage>
</organism>
<dbReference type="STRING" id="91604.ID47_00615"/>
<dbReference type="AlphaFoldDB" id="A0A077AT77"/>
<sequence>MGSIQHKLDRVRSPRVQITYDVEIGNAIVMKELPFVMGIMADLAGHPADTPAALKYRKFVEIDRDNFNDIMEKIRPRLVLRTDNKFANDGSHLSAELFFHNMDDFQPLSIVKQIEPLRKLYEARTKLKDMLTKLDGNDALDELLHEVITSTEQQTALKTELGMTDDAAAAKADTPAS</sequence>
<proteinExistence type="predicted"/>
<dbReference type="NCBIfam" id="TIGR03358">
    <property type="entry name" value="VI_chp_5"/>
    <property type="match status" value="1"/>
</dbReference>
<dbReference type="Pfam" id="PF05591">
    <property type="entry name" value="T6SS_VipA"/>
    <property type="match status" value="1"/>
</dbReference>
<protein>
    <submittedName>
        <fullName evidence="1">Type VI secretion protein</fullName>
    </submittedName>
</protein>